<dbReference type="EMBL" id="QUAC01000035">
    <property type="protein sequence ID" value="REK91207.1"/>
    <property type="molecule type" value="Genomic_DNA"/>
</dbReference>
<dbReference type="InterPro" id="IPR042178">
    <property type="entry name" value="Serpin_sf_1"/>
</dbReference>
<dbReference type="InterPro" id="IPR036186">
    <property type="entry name" value="Serpin_sf"/>
</dbReference>
<proteinExistence type="inferred from homology"/>
<dbReference type="SMART" id="SM00093">
    <property type="entry name" value="SERPIN"/>
    <property type="match status" value="1"/>
</dbReference>
<reference evidence="3 4" key="1">
    <citation type="submission" date="2018-08" db="EMBL/GenBank/DDBJ databases">
        <title>Streptomyces NEAU-D10 sp. nov., a novel Actinomycete isolated from soil.</title>
        <authorList>
            <person name="Jin L."/>
        </authorList>
    </citation>
    <scope>NUCLEOTIDE SEQUENCE [LARGE SCALE GENOMIC DNA]</scope>
    <source>
        <strain evidence="3 4">NEAU-D10</strain>
    </source>
</reference>
<evidence type="ECO:0000256" key="1">
    <source>
        <dbReference type="RuleBase" id="RU000411"/>
    </source>
</evidence>
<dbReference type="PANTHER" id="PTHR11461">
    <property type="entry name" value="SERINE PROTEASE INHIBITOR, SERPIN"/>
    <property type="match status" value="1"/>
</dbReference>
<feature type="domain" description="Serpin" evidence="2">
    <location>
        <begin position="11"/>
        <end position="388"/>
    </location>
</feature>
<gene>
    <name evidence="3" type="ORF">DY245_05675</name>
</gene>
<dbReference type="SUPFAM" id="SSF56574">
    <property type="entry name" value="Serpins"/>
    <property type="match status" value="2"/>
</dbReference>
<evidence type="ECO:0000313" key="3">
    <source>
        <dbReference type="EMBL" id="REK91207.1"/>
    </source>
</evidence>
<comment type="similarity">
    <text evidence="1">Belongs to the serpin family.</text>
</comment>
<dbReference type="RefSeq" id="WP_128504175.1">
    <property type="nucleotide sequence ID" value="NZ_QUAC01000035.1"/>
</dbReference>
<dbReference type="InterPro" id="IPR000215">
    <property type="entry name" value="Serpin_fam"/>
</dbReference>
<keyword evidence="4" id="KW-1185">Reference proteome</keyword>
<comment type="caution">
    <text evidence="3">The sequence shown here is derived from an EMBL/GenBank/DDBJ whole genome shotgun (WGS) entry which is preliminary data.</text>
</comment>
<protein>
    <recommendedName>
        <fullName evidence="2">Serpin domain-containing protein</fullName>
    </recommendedName>
</protein>
<dbReference type="InterPro" id="IPR023796">
    <property type="entry name" value="Serpin_dom"/>
</dbReference>
<accession>A0A371Q928</accession>
<dbReference type="Gene3D" id="3.30.497.10">
    <property type="entry name" value="Antithrombin, subunit I, domain 2"/>
    <property type="match status" value="2"/>
</dbReference>
<sequence>MVAATTVRAVNDMTARWVRETLGERGTVLTAAGVWPLLALLAGPSAGPARKELAEALGTDAEHAVREGCDLLAALDAADGVHAAAALWARRTLALHPEWLDGLPLDLHGELTADPAADQEAMDAWARRHTDGLIEQMPVQVTPDMLLVLASALLVRTTWVQPFREYPAQVAEGPWAGRELRALSRSGTEVEQVAVHDTPAGPLTAVRVAGDNGLDVHLLLGGPQTPGGEVLRHGVAALDGAYPTASGAELTEGGGPGLTVTTVPSYDGVPCFDLTATRFTVDGEHDLLKHAALFGLTAASDTSRGHFPGISEQPIAVSAARQTATATFGALGFRAAAVTVMPVAAGSVPPPPPYRAQQISARYDRPFGFLAVHRASGLVLVAGWVAEP</sequence>
<dbReference type="GO" id="GO:0005615">
    <property type="term" value="C:extracellular space"/>
    <property type="evidence" value="ECO:0007669"/>
    <property type="project" value="InterPro"/>
</dbReference>
<evidence type="ECO:0000313" key="4">
    <source>
        <dbReference type="Proteomes" id="UP000262477"/>
    </source>
</evidence>
<name>A0A371Q928_STRIH</name>
<dbReference type="PANTHER" id="PTHR11461:SF211">
    <property type="entry name" value="GH10112P-RELATED"/>
    <property type="match status" value="1"/>
</dbReference>
<dbReference type="GO" id="GO:0004867">
    <property type="term" value="F:serine-type endopeptidase inhibitor activity"/>
    <property type="evidence" value="ECO:0007669"/>
    <property type="project" value="InterPro"/>
</dbReference>
<dbReference type="Pfam" id="PF00079">
    <property type="entry name" value="Serpin"/>
    <property type="match status" value="2"/>
</dbReference>
<organism evidence="3 4">
    <name type="scientific">Streptomyces inhibens</name>
    <dbReference type="NCBI Taxonomy" id="2293571"/>
    <lineage>
        <taxon>Bacteria</taxon>
        <taxon>Bacillati</taxon>
        <taxon>Actinomycetota</taxon>
        <taxon>Actinomycetes</taxon>
        <taxon>Kitasatosporales</taxon>
        <taxon>Streptomycetaceae</taxon>
        <taxon>Streptomyces</taxon>
    </lineage>
</organism>
<dbReference type="OrthoDB" id="4847668at2"/>
<evidence type="ECO:0000259" key="2">
    <source>
        <dbReference type="SMART" id="SM00093"/>
    </source>
</evidence>
<dbReference type="Proteomes" id="UP000262477">
    <property type="component" value="Unassembled WGS sequence"/>
</dbReference>
<dbReference type="AlphaFoldDB" id="A0A371Q928"/>